<feature type="compositionally biased region" description="Polar residues" evidence="1">
    <location>
        <begin position="75"/>
        <end position="85"/>
    </location>
</feature>
<dbReference type="EMBL" id="ML120366">
    <property type="protein sequence ID" value="RPB02732.1"/>
    <property type="molecule type" value="Genomic_DNA"/>
</dbReference>
<proteinExistence type="predicted"/>
<feature type="compositionally biased region" description="Polar residues" evidence="1">
    <location>
        <begin position="124"/>
        <end position="133"/>
    </location>
</feature>
<keyword evidence="3" id="KW-1185">Reference proteome</keyword>
<feature type="compositionally biased region" description="Acidic residues" evidence="1">
    <location>
        <begin position="18"/>
        <end position="49"/>
    </location>
</feature>
<sequence>MTVTQQAEATEITNERTCDEEEEEETEEDTEEPEDIAEGEEDIEDEEGDDRGIPVKNRVRAAGREQSIELGTLNIRAQPSPSTQARGKYSRPHWQKLKRRNTISEDRVIPDSEEERVNKGEGSGHQSISNQPDTMPAIISSPLSSPPTTPTSSPAYLPMSTEVLPPLSRPSP</sequence>
<gene>
    <name evidence="2" type="ORF">L873DRAFT_364227</name>
</gene>
<evidence type="ECO:0000256" key="1">
    <source>
        <dbReference type="SAM" id="MobiDB-lite"/>
    </source>
</evidence>
<feature type="compositionally biased region" description="Basic and acidic residues" evidence="1">
    <location>
        <begin position="102"/>
        <end position="119"/>
    </location>
</feature>
<name>A0A3N4K0J4_9PEZI</name>
<dbReference type="Proteomes" id="UP000276215">
    <property type="component" value="Unassembled WGS sequence"/>
</dbReference>
<accession>A0A3N4K0J4</accession>
<protein>
    <submittedName>
        <fullName evidence="2">Uncharacterized protein</fullName>
    </submittedName>
</protein>
<evidence type="ECO:0000313" key="2">
    <source>
        <dbReference type="EMBL" id="RPB02732.1"/>
    </source>
</evidence>
<feature type="compositionally biased region" description="Polar residues" evidence="1">
    <location>
        <begin position="1"/>
        <end position="12"/>
    </location>
</feature>
<dbReference type="AlphaFoldDB" id="A0A3N4K0J4"/>
<organism evidence="2 3">
    <name type="scientific">Choiromyces venosus 120613-1</name>
    <dbReference type="NCBI Taxonomy" id="1336337"/>
    <lineage>
        <taxon>Eukaryota</taxon>
        <taxon>Fungi</taxon>
        <taxon>Dikarya</taxon>
        <taxon>Ascomycota</taxon>
        <taxon>Pezizomycotina</taxon>
        <taxon>Pezizomycetes</taxon>
        <taxon>Pezizales</taxon>
        <taxon>Tuberaceae</taxon>
        <taxon>Choiromyces</taxon>
    </lineage>
</organism>
<feature type="compositionally biased region" description="Basic residues" evidence="1">
    <location>
        <begin position="88"/>
        <end position="101"/>
    </location>
</feature>
<feature type="region of interest" description="Disordered" evidence="1">
    <location>
        <begin position="1"/>
        <end position="172"/>
    </location>
</feature>
<reference evidence="2 3" key="1">
    <citation type="journal article" date="2018" name="Nat. Ecol. Evol.">
        <title>Pezizomycetes genomes reveal the molecular basis of ectomycorrhizal truffle lifestyle.</title>
        <authorList>
            <person name="Murat C."/>
            <person name="Payen T."/>
            <person name="Noel B."/>
            <person name="Kuo A."/>
            <person name="Morin E."/>
            <person name="Chen J."/>
            <person name="Kohler A."/>
            <person name="Krizsan K."/>
            <person name="Balestrini R."/>
            <person name="Da Silva C."/>
            <person name="Montanini B."/>
            <person name="Hainaut M."/>
            <person name="Levati E."/>
            <person name="Barry K.W."/>
            <person name="Belfiori B."/>
            <person name="Cichocki N."/>
            <person name="Clum A."/>
            <person name="Dockter R.B."/>
            <person name="Fauchery L."/>
            <person name="Guy J."/>
            <person name="Iotti M."/>
            <person name="Le Tacon F."/>
            <person name="Lindquist E.A."/>
            <person name="Lipzen A."/>
            <person name="Malagnac F."/>
            <person name="Mello A."/>
            <person name="Molinier V."/>
            <person name="Miyauchi S."/>
            <person name="Poulain J."/>
            <person name="Riccioni C."/>
            <person name="Rubini A."/>
            <person name="Sitrit Y."/>
            <person name="Splivallo R."/>
            <person name="Traeger S."/>
            <person name="Wang M."/>
            <person name="Zifcakova L."/>
            <person name="Wipf D."/>
            <person name="Zambonelli A."/>
            <person name="Paolocci F."/>
            <person name="Nowrousian M."/>
            <person name="Ottonello S."/>
            <person name="Baldrian P."/>
            <person name="Spatafora J.W."/>
            <person name="Henrissat B."/>
            <person name="Nagy L.G."/>
            <person name="Aury J.M."/>
            <person name="Wincker P."/>
            <person name="Grigoriev I.V."/>
            <person name="Bonfante P."/>
            <person name="Martin F.M."/>
        </authorList>
    </citation>
    <scope>NUCLEOTIDE SEQUENCE [LARGE SCALE GENOMIC DNA]</scope>
    <source>
        <strain evidence="2 3">120613-1</strain>
    </source>
</reference>
<evidence type="ECO:0000313" key="3">
    <source>
        <dbReference type="Proteomes" id="UP000276215"/>
    </source>
</evidence>